<dbReference type="GO" id="GO:0005085">
    <property type="term" value="F:guanyl-nucleotide exchange factor activity"/>
    <property type="evidence" value="ECO:0007669"/>
    <property type="project" value="InterPro"/>
</dbReference>
<reference evidence="2" key="1">
    <citation type="submission" date="2019-10" db="EMBL/GenBank/DDBJ databases">
        <authorList>
            <person name="Nor Muhammad N."/>
        </authorList>
    </citation>
    <scope>NUCLEOTIDE SEQUENCE</scope>
</reference>
<accession>A0A5K1JRN4</accession>
<dbReference type="PROSITE" id="PS50010">
    <property type="entry name" value="DH_2"/>
    <property type="match status" value="1"/>
</dbReference>
<evidence type="ECO:0000313" key="2">
    <source>
        <dbReference type="EMBL" id="VWO94383.1"/>
    </source>
</evidence>
<dbReference type="GO" id="GO:0003862">
    <property type="term" value="F:3-isopropylmalate dehydrogenase activity"/>
    <property type="evidence" value="ECO:0007669"/>
    <property type="project" value="UniProtKB-EC"/>
</dbReference>
<dbReference type="EC" id="1.1.1.85" evidence="2"/>
<dbReference type="AlphaFoldDB" id="A0A5K1JRN4"/>
<proteinExistence type="predicted"/>
<feature type="domain" description="DH" evidence="1">
    <location>
        <begin position="68"/>
        <end position="120"/>
    </location>
</feature>
<dbReference type="InterPro" id="IPR000219">
    <property type="entry name" value="DH_dom"/>
</dbReference>
<gene>
    <name evidence="2" type="primary">F5HCK8</name>
</gene>
<organism evidence="2">
    <name type="scientific">Ganoderma boninense</name>
    <dbReference type="NCBI Taxonomy" id="34458"/>
    <lineage>
        <taxon>Eukaryota</taxon>
        <taxon>Fungi</taxon>
        <taxon>Dikarya</taxon>
        <taxon>Basidiomycota</taxon>
        <taxon>Agaricomycotina</taxon>
        <taxon>Agaricomycetes</taxon>
        <taxon>Polyporales</taxon>
        <taxon>Polyporaceae</taxon>
        <taxon>Ganoderma</taxon>
    </lineage>
</organism>
<sequence length="147" mass="16494">MTGGVQIDDLEGPYTNYSIKYCLGFDTWEPVQANPRVLTVLAMFSSSCPPPLPPSSPAHPAVPPIWTLDELFVLPKSRIKYYKKLYNRLLKSTAPGRSDHRMLTGALEKLDQLLATIDSRSEWPTIGGHRTYDGQSDIDFHIVNANY</sequence>
<protein>
    <submittedName>
        <fullName evidence="2">3-isopropylmalate dehydrogenase (EC)</fullName>
        <ecNumber evidence="2">1.1.1.85</ecNumber>
    </submittedName>
</protein>
<dbReference type="InterPro" id="IPR035899">
    <property type="entry name" value="DBL_dom_sf"/>
</dbReference>
<evidence type="ECO:0000259" key="1">
    <source>
        <dbReference type="PROSITE" id="PS50010"/>
    </source>
</evidence>
<name>A0A5K1JRN4_9APHY</name>
<dbReference type="Gene3D" id="1.20.900.10">
    <property type="entry name" value="Dbl homology (DH) domain"/>
    <property type="match status" value="1"/>
</dbReference>
<dbReference type="EMBL" id="LR723941">
    <property type="protein sequence ID" value="VWO94383.1"/>
    <property type="molecule type" value="Genomic_DNA"/>
</dbReference>
<keyword evidence="2" id="KW-0560">Oxidoreductase</keyword>
<dbReference type="SUPFAM" id="SSF48065">
    <property type="entry name" value="DBL homology domain (DH-domain)"/>
    <property type="match status" value="1"/>
</dbReference>